<proteinExistence type="predicted"/>
<dbReference type="RefSeq" id="WP_104371660.1">
    <property type="nucleotide sequence ID" value="NZ_BFAV01000079.1"/>
</dbReference>
<dbReference type="PANTHER" id="PTHR36439:SF1">
    <property type="entry name" value="DUF1697 DOMAIN-CONTAINING PROTEIN"/>
    <property type="match status" value="1"/>
</dbReference>
<reference evidence="2" key="1">
    <citation type="submission" date="2018-02" db="EMBL/GenBank/DDBJ databases">
        <title>Genome sequence of Desulfocucumis palustris strain NAW-5.</title>
        <authorList>
            <person name="Watanabe M."/>
            <person name="Kojima H."/>
            <person name="Fukui M."/>
        </authorList>
    </citation>
    <scope>NUCLEOTIDE SEQUENCE [LARGE SCALE GENOMIC DNA]</scope>
    <source>
        <strain evidence="2">NAW-5</strain>
    </source>
</reference>
<evidence type="ECO:0008006" key="3">
    <source>
        <dbReference type="Google" id="ProtNLM"/>
    </source>
</evidence>
<sequence>MHTYIALLRGINVGGNNKIDMRQLRRAFVEAGFSDVRTYINSGNVIFSSDKDTTAVQTDCKTLVAERFGLNIAVAILTAEELADALAHAPDWWGGEPDSKHNAIFVIPPATAADVCAEVGEIKPEYEKCAYWGKLIFWSAPMKTFSRTRWATVSKRATYQKITIRNSTTAFKLAELGKNEQGNDAKRE</sequence>
<accession>A0A2L2XAC8</accession>
<gene>
    <name evidence="1" type="ORF">DCCM_2328</name>
</gene>
<dbReference type="EMBL" id="BFAV01000079">
    <property type="protein sequence ID" value="GBF33229.1"/>
    <property type="molecule type" value="Genomic_DNA"/>
</dbReference>
<dbReference type="Pfam" id="PF08002">
    <property type="entry name" value="DUF1697"/>
    <property type="match status" value="1"/>
</dbReference>
<dbReference type="PIRSF" id="PIRSF008502">
    <property type="entry name" value="UCP008502"/>
    <property type="match status" value="1"/>
</dbReference>
<dbReference type="Gene3D" id="3.30.70.1260">
    <property type="entry name" value="bacterial protein sp0830 like"/>
    <property type="match status" value="1"/>
</dbReference>
<protein>
    <recommendedName>
        <fullName evidence="3">DUF1697 domain-containing protein</fullName>
    </recommendedName>
</protein>
<name>A0A2L2XAC8_9FIRM</name>
<organism evidence="1 2">
    <name type="scientific">Desulfocucumis palustris</name>
    <dbReference type="NCBI Taxonomy" id="1898651"/>
    <lineage>
        <taxon>Bacteria</taxon>
        <taxon>Bacillati</taxon>
        <taxon>Bacillota</taxon>
        <taxon>Clostridia</taxon>
        <taxon>Eubacteriales</taxon>
        <taxon>Desulfocucumaceae</taxon>
        <taxon>Desulfocucumis</taxon>
    </lineage>
</organism>
<evidence type="ECO:0000313" key="1">
    <source>
        <dbReference type="EMBL" id="GBF33229.1"/>
    </source>
</evidence>
<dbReference type="PANTHER" id="PTHR36439">
    <property type="entry name" value="BLL4334 PROTEIN"/>
    <property type="match status" value="1"/>
</dbReference>
<dbReference type="SUPFAM" id="SSF160379">
    <property type="entry name" value="SP0830-like"/>
    <property type="match status" value="1"/>
</dbReference>
<dbReference type="Gene3D" id="3.30.70.1280">
    <property type="entry name" value="SP0830-like domains"/>
    <property type="match status" value="1"/>
</dbReference>
<dbReference type="Proteomes" id="UP000239549">
    <property type="component" value="Unassembled WGS sequence"/>
</dbReference>
<dbReference type="AlphaFoldDB" id="A0A2L2XAC8"/>
<evidence type="ECO:0000313" key="2">
    <source>
        <dbReference type="Proteomes" id="UP000239549"/>
    </source>
</evidence>
<dbReference type="OrthoDB" id="9806494at2"/>
<dbReference type="InterPro" id="IPR012545">
    <property type="entry name" value="DUF1697"/>
</dbReference>
<keyword evidence="2" id="KW-1185">Reference proteome</keyword>
<comment type="caution">
    <text evidence="1">The sequence shown here is derived from an EMBL/GenBank/DDBJ whole genome shotgun (WGS) entry which is preliminary data.</text>
</comment>